<gene>
    <name evidence="1" type="ORF">K491DRAFT_676954</name>
</gene>
<organism evidence="1 2">
    <name type="scientific">Lophiostoma macrostomum CBS 122681</name>
    <dbReference type="NCBI Taxonomy" id="1314788"/>
    <lineage>
        <taxon>Eukaryota</taxon>
        <taxon>Fungi</taxon>
        <taxon>Dikarya</taxon>
        <taxon>Ascomycota</taxon>
        <taxon>Pezizomycotina</taxon>
        <taxon>Dothideomycetes</taxon>
        <taxon>Pleosporomycetidae</taxon>
        <taxon>Pleosporales</taxon>
        <taxon>Lophiostomataceae</taxon>
        <taxon>Lophiostoma</taxon>
    </lineage>
</organism>
<accession>A0A6A6TFZ6</accession>
<evidence type="ECO:0000313" key="1">
    <source>
        <dbReference type="EMBL" id="KAF2657833.1"/>
    </source>
</evidence>
<dbReference type="AlphaFoldDB" id="A0A6A6TFZ6"/>
<sequence>MPPPLTASLTASANAAGAASGVQKLQEEYHFNPRLTRRGLAQGRSWRSKIYNIVMYTRDLPEWQRRQPVGRHGVKIYGPTQIPCPRTLHHRLHHNDRRNVHLISGRHCWDGAGLEPAALGNCDVMRFRESSTLVQVQRAASFYAVLRLGPAHLGMTTRYKVEHPTVDSTRLNTLDPGSSYEDALEHQTNIKSCRSLKASSSRRGVCADVEHQQRLNHRFLTIQRMSKENEYITCNTIDSDLGDREVFRFVRYTVLRQLRGRRSSACRRTTITSFHFRSDPS</sequence>
<keyword evidence="2" id="KW-1185">Reference proteome</keyword>
<protein>
    <submittedName>
        <fullName evidence="1">Uncharacterized protein</fullName>
    </submittedName>
</protein>
<name>A0A6A6TFZ6_9PLEO</name>
<evidence type="ECO:0000313" key="2">
    <source>
        <dbReference type="Proteomes" id="UP000799324"/>
    </source>
</evidence>
<dbReference type="EMBL" id="MU004321">
    <property type="protein sequence ID" value="KAF2657833.1"/>
    <property type="molecule type" value="Genomic_DNA"/>
</dbReference>
<proteinExistence type="predicted"/>
<dbReference type="Proteomes" id="UP000799324">
    <property type="component" value="Unassembled WGS sequence"/>
</dbReference>
<reference evidence="1" key="1">
    <citation type="journal article" date="2020" name="Stud. Mycol.">
        <title>101 Dothideomycetes genomes: a test case for predicting lifestyles and emergence of pathogens.</title>
        <authorList>
            <person name="Haridas S."/>
            <person name="Albert R."/>
            <person name="Binder M."/>
            <person name="Bloem J."/>
            <person name="Labutti K."/>
            <person name="Salamov A."/>
            <person name="Andreopoulos B."/>
            <person name="Baker S."/>
            <person name="Barry K."/>
            <person name="Bills G."/>
            <person name="Bluhm B."/>
            <person name="Cannon C."/>
            <person name="Castanera R."/>
            <person name="Culley D."/>
            <person name="Daum C."/>
            <person name="Ezra D."/>
            <person name="Gonzalez J."/>
            <person name="Henrissat B."/>
            <person name="Kuo A."/>
            <person name="Liang C."/>
            <person name="Lipzen A."/>
            <person name="Lutzoni F."/>
            <person name="Magnuson J."/>
            <person name="Mondo S."/>
            <person name="Nolan M."/>
            <person name="Ohm R."/>
            <person name="Pangilinan J."/>
            <person name="Park H.-J."/>
            <person name="Ramirez L."/>
            <person name="Alfaro M."/>
            <person name="Sun H."/>
            <person name="Tritt A."/>
            <person name="Yoshinaga Y."/>
            <person name="Zwiers L.-H."/>
            <person name="Turgeon B."/>
            <person name="Goodwin S."/>
            <person name="Spatafora J."/>
            <person name="Crous P."/>
            <person name="Grigoriev I."/>
        </authorList>
    </citation>
    <scope>NUCLEOTIDE SEQUENCE</scope>
    <source>
        <strain evidence="1">CBS 122681</strain>
    </source>
</reference>